<evidence type="ECO:0000313" key="1">
    <source>
        <dbReference type="EMBL" id="JAD84561.1"/>
    </source>
</evidence>
<dbReference type="EMBL" id="GBRH01213334">
    <property type="protein sequence ID" value="JAD84561.1"/>
    <property type="molecule type" value="Transcribed_RNA"/>
</dbReference>
<proteinExistence type="predicted"/>
<reference evidence="1" key="2">
    <citation type="journal article" date="2015" name="Data Brief">
        <title>Shoot transcriptome of the giant reed, Arundo donax.</title>
        <authorList>
            <person name="Barrero R.A."/>
            <person name="Guerrero F.D."/>
            <person name="Moolhuijzen P."/>
            <person name="Goolsby J.A."/>
            <person name="Tidwell J."/>
            <person name="Bellgard S.E."/>
            <person name="Bellgard M.I."/>
        </authorList>
    </citation>
    <scope>NUCLEOTIDE SEQUENCE</scope>
    <source>
        <tissue evidence="1">Shoot tissue taken approximately 20 cm above the soil surface</tissue>
    </source>
</reference>
<dbReference type="AlphaFoldDB" id="A0A0A9D9V0"/>
<organism evidence="1">
    <name type="scientific">Arundo donax</name>
    <name type="common">Giant reed</name>
    <name type="synonym">Donax arundinaceus</name>
    <dbReference type="NCBI Taxonomy" id="35708"/>
    <lineage>
        <taxon>Eukaryota</taxon>
        <taxon>Viridiplantae</taxon>
        <taxon>Streptophyta</taxon>
        <taxon>Embryophyta</taxon>
        <taxon>Tracheophyta</taxon>
        <taxon>Spermatophyta</taxon>
        <taxon>Magnoliopsida</taxon>
        <taxon>Liliopsida</taxon>
        <taxon>Poales</taxon>
        <taxon>Poaceae</taxon>
        <taxon>PACMAD clade</taxon>
        <taxon>Arundinoideae</taxon>
        <taxon>Arundineae</taxon>
        <taxon>Arundo</taxon>
    </lineage>
</organism>
<sequence length="58" mass="6529">MEHPPLAVFVNGKFYLTPLRPCLVQLFLASACQKSEAEPNGLADKLAFEKLKGWLLRK</sequence>
<name>A0A0A9D9V0_ARUDO</name>
<protein>
    <submittedName>
        <fullName evidence="1">Uncharacterized protein</fullName>
    </submittedName>
</protein>
<accession>A0A0A9D9V0</accession>
<reference evidence="1" key="1">
    <citation type="submission" date="2014-09" db="EMBL/GenBank/DDBJ databases">
        <authorList>
            <person name="Magalhaes I.L.F."/>
            <person name="Oliveira U."/>
            <person name="Santos F.R."/>
            <person name="Vidigal T.H.D.A."/>
            <person name="Brescovit A.D."/>
            <person name="Santos A.J."/>
        </authorList>
    </citation>
    <scope>NUCLEOTIDE SEQUENCE</scope>
    <source>
        <tissue evidence="1">Shoot tissue taken approximately 20 cm above the soil surface</tissue>
    </source>
</reference>